<dbReference type="Gene3D" id="1.20.5.110">
    <property type="match status" value="1"/>
</dbReference>
<evidence type="ECO:0000256" key="3">
    <source>
        <dbReference type="ARBA" id="ARBA00022692"/>
    </source>
</evidence>
<dbReference type="InterPro" id="IPR039899">
    <property type="entry name" value="BET1_SNARE"/>
</dbReference>
<evidence type="ECO:0000259" key="11">
    <source>
        <dbReference type="PROSITE" id="PS50192"/>
    </source>
</evidence>
<evidence type="ECO:0000256" key="2">
    <source>
        <dbReference type="ARBA" id="ARBA00022448"/>
    </source>
</evidence>
<dbReference type="EMBL" id="JALJOV010000153">
    <property type="protein sequence ID" value="KAK9866542.1"/>
    <property type="molecule type" value="Genomic_DNA"/>
</dbReference>
<evidence type="ECO:0000313" key="13">
    <source>
        <dbReference type="Proteomes" id="UP001485043"/>
    </source>
</evidence>
<evidence type="ECO:0000256" key="7">
    <source>
        <dbReference type="ARBA" id="ARBA00023136"/>
    </source>
</evidence>
<dbReference type="AlphaFoldDB" id="A0AAW1TBR2"/>
<comment type="caution">
    <text evidence="12">The sequence shown here is derived from an EMBL/GenBank/DDBJ whole genome shotgun (WGS) entry which is preliminary data.</text>
</comment>
<dbReference type="Proteomes" id="UP001485043">
    <property type="component" value="Unassembled WGS sequence"/>
</dbReference>
<keyword evidence="4" id="KW-0653">Protein transport</keyword>
<dbReference type="CDD" id="cd15853">
    <property type="entry name" value="SNARE_Bet1"/>
    <property type="match status" value="1"/>
</dbReference>
<dbReference type="InterPro" id="IPR000727">
    <property type="entry name" value="T_SNARE_dom"/>
</dbReference>
<keyword evidence="5 10" id="KW-1133">Transmembrane helix</keyword>
<comment type="subcellular location">
    <subcellularLocation>
        <location evidence="8">Endomembrane system</location>
        <topology evidence="8">Single-pass type IV membrane protein</topology>
    </subcellularLocation>
    <subcellularLocation>
        <location evidence="1">Golgi apparatus membrane</location>
    </subcellularLocation>
</comment>
<proteinExistence type="predicted"/>
<accession>A0AAW1TBR2</accession>
<keyword evidence="6" id="KW-0333">Golgi apparatus</keyword>
<evidence type="ECO:0000256" key="8">
    <source>
        <dbReference type="ARBA" id="ARBA00046280"/>
    </source>
</evidence>
<feature type="region of interest" description="Disordered" evidence="9">
    <location>
        <begin position="1"/>
        <end position="31"/>
    </location>
</feature>
<evidence type="ECO:0000256" key="9">
    <source>
        <dbReference type="SAM" id="MobiDB-lite"/>
    </source>
</evidence>
<gene>
    <name evidence="12" type="ORF">WJX84_006819</name>
</gene>
<feature type="compositionally biased region" description="Basic and acidic residues" evidence="9">
    <location>
        <begin position="1"/>
        <end position="11"/>
    </location>
</feature>
<keyword evidence="2" id="KW-0813">Transport</keyword>
<sequence length="114" mass="12520">MSQAGPRDRRPANQAAALDLESQEQENDRGIDALGDRVSMLRQLTSGIKGEVDSHHRLLDNMASDMTGSSAGLAGTFRRFKSVFEAPRERQSALVIVGCIGVLLALYFLIRRSF</sequence>
<dbReference type="PROSITE" id="PS50192">
    <property type="entry name" value="T_SNARE"/>
    <property type="match status" value="1"/>
</dbReference>
<dbReference type="PANTHER" id="PTHR12791">
    <property type="entry name" value="GOLGI SNARE BET1-RELATED"/>
    <property type="match status" value="1"/>
</dbReference>
<dbReference type="GO" id="GO:0000139">
    <property type="term" value="C:Golgi membrane"/>
    <property type="evidence" value="ECO:0007669"/>
    <property type="project" value="UniProtKB-SubCell"/>
</dbReference>
<evidence type="ECO:0000256" key="5">
    <source>
        <dbReference type="ARBA" id="ARBA00022989"/>
    </source>
</evidence>
<keyword evidence="7 10" id="KW-0472">Membrane</keyword>
<keyword evidence="3 10" id="KW-0812">Transmembrane</keyword>
<evidence type="ECO:0000256" key="10">
    <source>
        <dbReference type="SAM" id="Phobius"/>
    </source>
</evidence>
<evidence type="ECO:0000256" key="4">
    <source>
        <dbReference type="ARBA" id="ARBA00022927"/>
    </source>
</evidence>
<name>A0AAW1TBR2_9CHLO</name>
<organism evidence="12 13">
    <name type="scientific">Apatococcus fuscideae</name>
    <dbReference type="NCBI Taxonomy" id="2026836"/>
    <lineage>
        <taxon>Eukaryota</taxon>
        <taxon>Viridiplantae</taxon>
        <taxon>Chlorophyta</taxon>
        <taxon>core chlorophytes</taxon>
        <taxon>Trebouxiophyceae</taxon>
        <taxon>Chlorellales</taxon>
        <taxon>Chlorellaceae</taxon>
        <taxon>Apatococcus</taxon>
    </lineage>
</organism>
<evidence type="ECO:0000256" key="6">
    <source>
        <dbReference type="ARBA" id="ARBA00023034"/>
    </source>
</evidence>
<evidence type="ECO:0000256" key="1">
    <source>
        <dbReference type="ARBA" id="ARBA00004394"/>
    </source>
</evidence>
<feature type="domain" description="T-SNARE coiled-coil homology" evidence="11">
    <location>
        <begin position="21"/>
        <end position="83"/>
    </location>
</feature>
<dbReference type="GO" id="GO:0015031">
    <property type="term" value="P:protein transport"/>
    <property type="evidence" value="ECO:0007669"/>
    <property type="project" value="UniProtKB-KW"/>
</dbReference>
<dbReference type="SUPFAM" id="SSF58038">
    <property type="entry name" value="SNARE fusion complex"/>
    <property type="match status" value="1"/>
</dbReference>
<protein>
    <recommendedName>
        <fullName evidence="11">t-SNARE coiled-coil homology domain-containing protein</fullName>
    </recommendedName>
</protein>
<reference evidence="12 13" key="1">
    <citation type="journal article" date="2024" name="Nat. Commun.">
        <title>Phylogenomics reveals the evolutionary origins of lichenization in chlorophyte algae.</title>
        <authorList>
            <person name="Puginier C."/>
            <person name="Libourel C."/>
            <person name="Otte J."/>
            <person name="Skaloud P."/>
            <person name="Haon M."/>
            <person name="Grisel S."/>
            <person name="Petersen M."/>
            <person name="Berrin J.G."/>
            <person name="Delaux P.M."/>
            <person name="Dal Grande F."/>
            <person name="Keller J."/>
        </authorList>
    </citation>
    <scope>NUCLEOTIDE SEQUENCE [LARGE SCALE GENOMIC DNA]</scope>
    <source>
        <strain evidence="12 13">SAG 2523</strain>
    </source>
</reference>
<feature type="transmembrane region" description="Helical" evidence="10">
    <location>
        <begin position="92"/>
        <end position="110"/>
    </location>
</feature>
<evidence type="ECO:0000313" key="12">
    <source>
        <dbReference type="EMBL" id="KAK9866542.1"/>
    </source>
</evidence>
<keyword evidence="13" id="KW-1185">Reference proteome</keyword>